<dbReference type="Proteomes" id="UP001344447">
    <property type="component" value="Unassembled WGS sequence"/>
</dbReference>
<proteinExistence type="predicted"/>
<dbReference type="CDD" id="cd06558">
    <property type="entry name" value="crotonase-like"/>
    <property type="match status" value="1"/>
</dbReference>
<evidence type="ECO:0000313" key="3">
    <source>
        <dbReference type="EMBL" id="KAK5576727.1"/>
    </source>
</evidence>
<keyword evidence="1" id="KW-0378">Hydrolase</keyword>
<dbReference type="Pfam" id="PF16113">
    <property type="entry name" value="ECH_2"/>
    <property type="match status" value="1"/>
</dbReference>
<comment type="caution">
    <text evidence="3">The sequence shown here is derived from an EMBL/GenBank/DDBJ whole genome shotgun (WGS) entry which is preliminary data.</text>
</comment>
<dbReference type="AlphaFoldDB" id="A0AAN7YV17"/>
<dbReference type="GO" id="GO:0003860">
    <property type="term" value="F:3-hydroxyisobutyryl-CoA hydrolase activity"/>
    <property type="evidence" value="ECO:0007669"/>
    <property type="project" value="InterPro"/>
</dbReference>
<dbReference type="NCBIfam" id="NF004127">
    <property type="entry name" value="PRK05617.1"/>
    <property type="match status" value="1"/>
</dbReference>
<dbReference type="SUPFAM" id="SSF52096">
    <property type="entry name" value="ClpP/crotonase"/>
    <property type="match status" value="1"/>
</dbReference>
<evidence type="ECO:0000313" key="4">
    <source>
        <dbReference type="Proteomes" id="UP001344447"/>
    </source>
</evidence>
<dbReference type="Gene3D" id="3.90.226.10">
    <property type="entry name" value="2-enoyl-CoA Hydratase, Chain A, domain 1"/>
    <property type="match status" value="1"/>
</dbReference>
<evidence type="ECO:0000256" key="1">
    <source>
        <dbReference type="ARBA" id="ARBA00022801"/>
    </source>
</evidence>
<name>A0AAN7YV17_9MYCE</name>
<dbReference type="PANTHER" id="PTHR43176">
    <property type="entry name" value="3-HYDROXYISOBUTYRYL-COA HYDROLASE-RELATED"/>
    <property type="match status" value="1"/>
</dbReference>
<keyword evidence="4" id="KW-1185">Reference proteome</keyword>
<sequence length="372" mass="42448">MENKKINIIEYKNGCKKIILNRREALNSLTLDMINFLLKKLKEYNNDKETKFVIICSSNQKSFSSGGDLIELSTHSKTEGGVNSVIKQIYYLDHLIHTFKKPILSFVNGIVMGSGVGLSIHCSHRIVGDNVRWAMPENKIGFFPDVGTNYFLSRLGSIGLYLGMVGPHIKSEDLIKLNIANCYIPSNQFEETLNDLCNNPMIEGKNEIDSILNKYKKELTIDKKSSHIEKYNDIIERCFNRKFKSVSEIFNNLKNEILSNPDLNEKQWAINTLSNLESSCPTSVCISFDSIHRSLHLNINEIFINENRIGSRIGSRQDFSQGVQKVLIDKFHKPIFSPSSIYDISQTFIDSFFLPLNDKKKELTFSTLISKL</sequence>
<reference evidence="3 4" key="1">
    <citation type="submission" date="2023-11" db="EMBL/GenBank/DDBJ databases">
        <title>Dfirmibasis_genome.</title>
        <authorList>
            <person name="Edelbroek B."/>
            <person name="Kjellin J."/>
            <person name="Jerlstrom-Hultqvist J."/>
            <person name="Soderbom F."/>
        </authorList>
    </citation>
    <scope>NUCLEOTIDE SEQUENCE [LARGE SCALE GENOMIC DNA]</scope>
    <source>
        <strain evidence="3 4">TNS-C-14</strain>
    </source>
</reference>
<dbReference type="InterPro" id="IPR032259">
    <property type="entry name" value="HIBYL-CoA-H"/>
</dbReference>
<dbReference type="EMBL" id="JAVFKY010000005">
    <property type="protein sequence ID" value="KAK5576727.1"/>
    <property type="molecule type" value="Genomic_DNA"/>
</dbReference>
<feature type="domain" description="Enoyl-CoA hydratase/isomerase" evidence="2">
    <location>
        <begin position="16"/>
        <end position="353"/>
    </location>
</feature>
<protein>
    <recommendedName>
        <fullName evidence="2">Enoyl-CoA hydratase/isomerase domain-containing protein</fullName>
    </recommendedName>
</protein>
<dbReference type="InterPro" id="IPR045004">
    <property type="entry name" value="ECH_dom"/>
</dbReference>
<organism evidence="3 4">
    <name type="scientific">Dictyostelium firmibasis</name>
    <dbReference type="NCBI Taxonomy" id="79012"/>
    <lineage>
        <taxon>Eukaryota</taxon>
        <taxon>Amoebozoa</taxon>
        <taxon>Evosea</taxon>
        <taxon>Eumycetozoa</taxon>
        <taxon>Dictyostelia</taxon>
        <taxon>Dictyosteliales</taxon>
        <taxon>Dictyosteliaceae</taxon>
        <taxon>Dictyostelium</taxon>
    </lineage>
</organism>
<evidence type="ECO:0000259" key="2">
    <source>
        <dbReference type="Pfam" id="PF16113"/>
    </source>
</evidence>
<dbReference type="InterPro" id="IPR029045">
    <property type="entry name" value="ClpP/crotonase-like_dom_sf"/>
</dbReference>
<dbReference type="PANTHER" id="PTHR43176:SF7">
    <property type="entry name" value="ENOYL-COA HYDRATASE_ISOMERASE DOMAIN-CONTAINING PROTEIN"/>
    <property type="match status" value="1"/>
</dbReference>
<dbReference type="GO" id="GO:0005739">
    <property type="term" value="C:mitochondrion"/>
    <property type="evidence" value="ECO:0007669"/>
    <property type="project" value="TreeGrafter"/>
</dbReference>
<accession>A0AAN7YV17</accession>
<dbReference type="GO" id="GO:0006574">
    <property type="term" value="P:L-valine catabolic process"/>
    <property type="evidence" value="ECO:0007669"/>
    <property type="project" value="TreeGrafter"/>
</dbReference>
<gene>
    <name evidence="3" type="ORF">RB653_007871</name>
</gene>